<name>S4PJP0_9NEOP</name>
<evidence type="ECO:0000313" key="2">
    <source>
        <dbReference type="EMBL" id="JAA90018.1"/>
    </source>
</evidence>
<proteinExistence type="predicted"/>
<protein>
    <submittedName>
        <fullName evidence="2">Uncharacterized protein</fullName>
    </submittedName>
</protein>
<reference evidence="2" key="1">
    <citation type="journal article" date="2013" name="BMC Genomics">
        <title>Unscrambling butterfly oogenesis.</title>
        <authorList>
            <person name="Carter J.M."/>
            <person name="Baker S.C."/>
            <person name="Pink R."/>
            <person name="Carter D.R."/>
            <person name="Collins A."/>
            <person name="Tomlin J."/>
            <person name="Gibbs M."/>
            <person name="Breuker C.J."/>
        </authorList>
    </citation>
    <scope>NUCLEOTIDE SEQUENCE</scope>
    <source>
        <tissue evidence="2">Ovary</tissue>
    </source>
</reference>
<feature type="region of interest" description="Disordered" evidence="1">
    <location>
        <begin position="21"/>
        <end position="76"/>
    </location>
</feature>
<evidence type="ECO:0000256" key="1">
    <source>
        <dbReference type="SAM" id="MobiDB-lite"/>
    </source>
</evidence>
<reference evidence="2" key="2">
    <citation type="submission" date="2013-05" db="EMBL/GenBank/DDBJ databases">
        <authorList>
            <person name="Carter J.-M."/>
            <person name="Baker S.C."/>
            <person name="Pink R."/>
            <person name="Carter D.R.F."/>
            <person name="Collins A."/>
            <person name="Tomlin J."/>
            <person name="Gibbs M."/>
            <person name="Breuker C.J."/>
        </authorList>
    </citation>
    <scope>NUCLEOTIDE SEQUENCE</scope>
    <source>
        <tissue evidence="2">Ovary</tissue>
    </source>
</reference>
<dbReference type="EMBL" id="GAIX01002542">
    <property type="protein sequence ID" value="JAA90018.1"/>
    <property type="molecule type" value="Transcribed_RNA"/>
</dbReference>
<feature type="compositionally biased region" description="Polar residues" evidence="1">
    <location>
        <begin position="29"/>
        <end position="47"/>
    </location>
</feature>
<dbReference type="AlphaFoldDB" id="S4PJP0"/>
<feature type="non-terminal residue" evidence="2">
    <location>
        <position position="76"/>
    </location>
</feature>
<sequence length="76" mass="8513">MSYPTRGARLKAVATASAGLPHVLKRPLNPTQSLRRPQNSSKPTISRRSLLRHQYQKSTLGRSEEEAPGFRPLHPQ</sequence>
<accession>S4PJP0</accession>
<organism evidence="2">
    <name type="scientific">Pararge aegeria</name>
    <name type="common">speckled wood butterfly</name>
    <dbReference type="NCBI Taxonomy" id="116150"/>
    <lineage>
        <taxon>Eukaryota</taxon>
        <taxon>Metazoa</taxon>
        <taxon>Ecdysozoa</taxon>
        <taxon>Arthropoda</taxon>
        <taxon>Hexapoda</taxon>
        <taxon>Insecta</taxon>
        <taxon>Pterygota</taxon>
        <taxon>Neoptera</taxon>
        <taxon>Endopterygota</taxon>
        <taxon>Lepidoptera</taxon>
        <taxon>Glossata</taxon>
        <taxon>Ditrysia</taxon>
        <taxon>Papilionoidea</taxon>
        <taxon>Nymphalidae</taxon>
        <taxon>Satyrinae</taxon>
        <taxon>Satyrini</taxon>
        <taxon>Parargina</taxon>
        <taxon>Pararge</taxon>
    </lineage>
</organism>